<reference evidence="1" key="1">
    <citation type="submission" date="2021-06" db="EMBL/GenBank/DDBJ databases">
        <authorList>
            <person name="Kallberg Y."/>
            <person name="Tangrot J."/>
            <person name="Rosling A."/>
        </authorList>
    </citation>
    <scope>NUCLEOTIDE SEQUENCE</scope>
    <source>
        <strain evidence="1">UK204</strain>
    </source>
</reference>
<gene>
    <name evidence="1" type="ORF">FCALED_LOCUS17723</name>
</gene>
<dbReference type="AlphaFoldDB" id="A0A9N9NZF1"/>
<protein>
    <submittedName>
        <fullName evidence="1">14028_t:CDS:1</fullName>
    </submittedName>
</protein>
<dbReference type="Proteomes" id="UP000789570">
    <property type="component" value="Unassembled WGS sequence"/>
</dbReference>
<keyword evidence="2" id="KW-1185">Reference proteome</keyword>
<sequence length="44" mass="4879">FFFAMSDIIPAGHLPDSLTSIMQSYTRACDKLTRIKLSGFCPVV</sequence>
<organism evidence="1 2">
    <name type="scientific">Funneliformis caledonium</name>
    <dbReference type="NCBI Taxonomy" id="1117310"/>
    <lineage>
        <taxon>Eukaryota</taxon>
        <taxon>Fungi</taxon>
        <taxon>Fungi incertae sedis</taxon>
        <taxon>Mucoromycota</taxon>
        <taxon>Glomeromycotina</taxon>
        <taxon>Glomeromycetes</taxon>
        <taxon>Glomerales</taxon>
        <taxon>Glomeraceae</taxon>
        <taxon>Funneliformis</taxon>
    </lineage>
</organism>
<accession>A0A9N9NZF1</accession>
<evidence type="ECO:0000313" key="1">
    <source>
        <dbReference type="EMBL" id="CAG8774284.1"/>
    </source>
</evidence>
<feature type="non-terminal residue" evidence="1">
    <location>
        <position position="44"/>
    </location>
</feature>
<dbReference type="EMBL" id="CAJVPQ010029104">
    <property type="protein sequence ID" value="CAG8774284.1"/>
    <property type="molecule type" value="Genomic_DNA"/>
</dbReference>
<feature type="non-terminal residue" evidence="1">
    <location>
        <position position="1"/>
    </location>
</feature>
<proteinExistence type="predicted"/>
<name>A0A9N9NZF1_9GLOM</name>
<comment type="caution">
    <text evidence="1">The sequence shown here is derived from an EMBL/GenBank/DDBJ whole genome shotgun (WGS) entry which is preliminary data.</text>
</comment>
<evidence type="ECO:0000313" key="2">
    <source>
        <dbReference type="Proteomes" id="UP000789570"/>
    </source>
</evidence>